<dbReference type="Proteomes" id="UP000317176">
    <property type="component" value="Unassembled WGS sequence"/>
</dbReference>
<feature type="compositionally biased region" description="Low complexity" evidence="1">
    <location>
        <begin position="131"/>
        <end position="147"/>
    </location>
</feature>
<name>A0A562KHU5_9BRAD</name>
<accession>A0A562KHU5</accession>
<comment type="caution">
    <text evidence="2">The sequence shown here is derived from an EMBL/GenBank/DDBJ whole genome shotgun (WGS) entry which is preliminary data.</text>
</comment>
<keyword evidence="3" id="KW-1185">Reference proteome</keyword>
<dbReference type="EMBL" id="VLKL01000033">
    <property type="protein sequence ID" value="TWH94970.1"/>
    <property type="molecule type" value="Genomic_DNA"/>
</dbReference>
<gene>
    <name evidence="2" type="ORF">IQ17_06661</name>
</gene>
<protein>
    <submittedName>
        <fullName evidence="2">Uncharacterized protein</fullName>
    </submittedName>
</protein>
<evidence type="ECO:0000313" key="3">
    <source>
        <dbReference type="Proteomes" id="UP000317176"/>
    </source>
</evidence>
<dbReference type="AlphaFoldDB" id="A0A562KHU5"/>
<evidence type="ECO:0000256" key="1">
    <source>
        <dbReference type="SAM" id="MobiDB-lite"/>
    </source>
</evidence>
<proteinExistence type="predicted"/>
<feature type="region of interest" description="Disordered" evidence="1">
    <location>
        <begin position="88"/>
        <end position="147"/>
    </location>
</feature>
<feature type="compositionally biased region" description="Polar residues" evidence="1">
    <location>
        <begin position="94"/>
        <end position="104"/>
    </location>
</feature>
<reference evidence="2 3" key="1">
    <citation type="journal article" date="2015" name="Stand. Genomic Sci.">
        <title>Genomic Encyclopedia of Bacterial and Archaeal Type Strains, Phase III: the genomes of soil and plant-associated and newly described type strains.</title>
        <authorList>
            <person name="Whitman W.B."/>
            <person name="Woyke T."/>
            <person name="Klenk H.P."/>
            <person name="Zhou Y."/>
            <person name="Lilburn T.G."/>
            <person name="Beck B.J."/>
            <person name="De Vos P."/>
            <person name="Vandamme P."/>
            <person name="Eisen J.A."/>
            <person name="Garrity G."/>
            <person name="Hugenholtz P."/>
            <person name="Kyrpides N.C."/>
        </authorList>
    </citation>
    <scope>NUCLEOTIDE SEQUENCE [LARGE SCALE GENOMIC DNA]</scope>
    <source>
        <strain evidence="2 3">CGMCC 1.10947</strain>
    </source>
</reference>
<organism evidence="2 3">
    <name type="scientific">Bradyrhizobium daqingense</name>
    <dbReference type="NCBI Taxonomy" id="993502"/>
    <lineage>
        <taxon>Bacteria</taxon>
        <taxon>Pseudomonadati</taxon>
        <taxon>Pseudomonadota</taxon>
        <taxon>Alphaproteobacteria</taxon>
        <taxon>Hyphomicrobiales</taxon>
        <taxon>Nitrobacteraceae</taxon>
        <taxon>Bradyrhizobium</taxon>
    </lineage>
</organism>
<sequence length="204" mass="22095">MEIAKLRGENDELLRMVRLVTLKLNEAQKEMRDAGVAAREARAIARRFSPCAVLQTQDAGARPCAHALRRQIEEFLRDPLSAMRSLRTAVPRSSAPTTVPSTTRKPPAPSLCRSISPSPARRKTVTGRMGTGRVSTTNSRSTSRFRSASLPSASLSLKSTDRFTTTTMIASDSARRAAGRARGHAGCLKLGVLRNGCGTLRLSH</sequence>
<evidence type="ECO:0000313" key="2">
    <source>
        <dbReference type="EMBL" id="TWH94970.1"/>
    </source>
</evidence>